<reference evidence="1" key="1">
    <citation type="submission" date="2023-06" db="EMBL/GenBank/DDBJ databases">
        <authorList>
            <person name="Kurt Z."/>
        </authorList>
    </citation>
    <scope>NUCLEOTIDE SEQUENCE</scope>
</reference>
<organism evidence="1">
    <name type="scientific">Hexamita inflata</name>
    <dbReference type="NCBI Taxonomy" id="28002"/>
    <lineage>
        <taxon>Eukaryota</taxon>
        <taxon>Metamonada</taxon>
        <taxon>Diplomonadida</taxon>
        <taxon>Hexamitidae</taxon>
        <taxon>Hexamitinae</taxon>
        <taxon>Hexamita</taxon>
    </lineage>
</organism>
<accession>A0AA86PNE9</accession>
<dbReference type="EMBL" id="CATOUU010000656">
    <property type="protein sequence ID" value="CAI9938615.1"/>
    <property type="molecule type" value="Genomic_DNA"/>
</dbReference>
<evidence type="ECO:0000313" key="1">
    <source>
        <dbReference type="EMBL" id="CAI9938615.1"/>
    </source>
</evidence>
<protein>
    <submittedName>
        <fullName evidence="2">Hypothetical_protein</fullName>
    </submittedName>
</protein>
<comment type="caution">
    <text evidence="1">The sequence shown here is derived from an EMBL/GenBank/DDBJ whole genome shotgun (WGS) entry which is preliminary data.</text>
</comment>
<proteinExistence type="predicted"/>
<sequence>MQTITELEILELYKEMLKQNTVKIVPNNQNDRKLFAYAQLVLKSDSNKQTYRSIIARSIEQTLTQYNKEKIGQLMMVIDSLIQSINNLQSDVQIIGDKYIETGILSPPYLTLQLTTKLVEDLMRQYNLTDLFEKVDPQSLKKKSFVKDKTLCLLHDLQRK</sequence>
<dbReference type="AlphaFoldDB" id="A0AA86PNE9"/>
<evidence type="ECO:0000313" key="3">
    <source>
        <dbReference type="Proteomes" id="UP001642409"/>
    </source>
</evidence>
<keyword evidence="3" id="KW-1185">Reference proteome</keyword>
<dbReference type="EMBL" id="CAXDID020000070">
    <property type="protein sequence ID" value="CAL6014145.1"/>
    <property type="molecule type" value="Genomic_DNA"/>
</dbReference>
<dbReference type="Proteomes" id="UP001642409">
    <property type="component" value="Unassembled WGS sequence"/>
</dbReference>
<name>A0AA86PNE9_9EUKA</name>
<gene>
    <name evidence="2" type="ORF">HINF_LOCUS24128</name>
    <name evidence="1" type="ORF">HINF_LOCUS26260</name>
</gene>
<evidence type="ECO:0000313" key="2">
    <source>
        <dbReference type="EMBL" id="CAL6014145.1"/>
    </source>
</evidence>
<reference evidence="2 3" key="2">
    <citation type="submission" date="2024-07" db="EMBL/GenBank/DDBJ databases">
        <authorList>
            <person name="Akdeniz Z."/>
        </authorList>
    </citation>
    <scope>NUCLEOTIDE SEQUENCE [LARGE SCALE GENOMIC DNA]</scope>
</reference>